<accession>A0A5E4QG78</accession>
<protein>
    <recommendedName>
        <fullName evidence="4">PI3K/PI4K catalytic domain-containing protein</fullName>
    </recommendedName>
</protein>
<evidence type="ECO:0000313" key="5">
    <source>
        <dbReference type="EMBL" id="VVC96704.1"/>
    </source>
</evidence>
<dbReference type="InterPro" id="IPR038980">
    <property type="entry name" value="ATM_plant"/>
</dbReference>
<gene>
    <name evidence="5" type="ORF">LSINAPIS_LOCUS8151</name>
</gene>
<dbReference type="InterPro" id="IPR000403">
    <property type="entry name" value="PI3/4_kinase_cat_dom"/>
</dbReference>
<evidence type="ECO:0000256" key="1">
    <source>
        <dbReference type="ARBA" id="ARBA00022679"/>
    </source>
</evidence>
<dbReference type="Proteomes" id="UP000324832">
    <property type="component" value="Unassembled WGS sequence"/>
</dbReference>
<dbReference type="EMBL" id="FZQP02002857">
    <property type="protein sequence ID" value="VVC96704.1"/>
    <property type="molecule type" value="Genomic_DNA"/>
</dbReference>
<evidence type="ECO:0000259" key="4">
    <source>
        <dbReference type="PROSITE" id="PS50290"/>
    </source>
</evidence>
<dbReference type="InterPro" id="IPR036940">
    <property type="entry name" value="PI3/4_kinase_cat_sf"/>
</dbReference>
<keyword evidence="1" id="KW-0808">Transferase</keyword>
<dbReference type="PANTHER" id="PTHR37079">
    <property type="entry name" value="SERINE/THREONINE-PROTEIN KINASE ATM"/>
    <property type="match status" value="1"/>
</dbReference>
<dbReference type="GO" id="GO:0004674">
    <property type="term" value="F:protein serine/threonine kinase activity"/>
    <property type="evidence" value="ECO:0007669"/>
    <property type="project" value="InterPro"/>
</dbReference>
<keyword evidence="6" id="KW-1185">Reference proteome</keyword>
<dbReference type="Pfam" id="PF00454">
    <property type="entry name" value="PI3_PI4_kinase"/>
    <property type="match status" value="1"/>
</dbReference>
<name>A0A5E4QG78_9NEOP</name>
<dbReference type="PROSITE" id="PS50290">
    <property type="entry name" value="PI3_4_KINASE_3"/>
    <property type="match status" value="1"/>
</dbReference>
<feature type="chain" id="PRO_5022941290" description="PI3K/PI4K catalytic domain-containing protein" evidence="3">
    <location>
        <begin position="20"/>
        <end position="2014"/>
    </location>
</feature>
<dbReference type="PROSITE" id="PS00915">
    <property type="entry name" value="PI3_4_KINASE_1"/>
    <property type="match status" value="1"/>
</dbReference>
<dbReference type="InterPro" id="IPR018936">
    <property type="entry name" value="PI3/4_kinase_CS"/>
</dbReference>
<dbReference type="Gene3D" id="1.10.1070.11">
    <property type="entry name" value="Phosphatidylinositol 3-/4-kinase, catalytic domain"/>
    <property type="match status" value="1"/>
</dbReference>
<dbReference type="GO" id="GO:0006974">
    <property type="term" value="P:DNA damage response"/>
    <property type="evidence" value="ECO:0007669"/>
    <property type="project" value="InterPro"/>
</dbReference>
<proteinExistence type="predicted"/>
<feature type="non-terminal residue" evidence="5">
    <location>
        <position position="2014"/>
    </location>
</feature>
<dbReference type="SMART" id="SM00146">
    <property type="entry name" value="PI3Kc"/>
    <property type="match status" value="1"/>
</dbReference>
<feature type="signal peptide" evidence="3">
    <location>
        <begin position="1"/>
        <end position="19"/>
    </location>
</feature>
<keyword evidence="2" id="KW-0418">Kinase</keyword>
<dbReference type="PANTHER" id="PTHR37079:SF4">
    <property type="entry name" value="SERINE_THREONINE-PROTEIN KINASE ATM"/>
    <property type="match status" value="1"/>
</dbReference>
<dbReference type="PROSITE" id="PS00916">
    <property type="entry name" value="PI3_4_KINASE_2"/>
    <property type="match status" value="1"/>
</dbReference>
<evidence type="ECO:0000256" key="2">
    <source>
        <dbReference type="ARBA" id="ARBA00022777"/>
    </source>
</evidence>
<keyword evidence="3" id="KW-0732">Signal</keyword>
<dbReference type="SUPFAM" id="SSF56112">
    <property type="entry name" value="Protein kinase-like (PK-like)"/>
    <property type="match status" value="1"/>
</dbReference>
<evidence type="ECO:0000313" key="6">
    <source>
        <dbReference type="Proteomes" id="UP000324832"/>
    </source>
</evidence>
<evidence type="ECO:0000256" key="3">
    <source>
        <dbReference type="SAM" id="SignalP"/>
    </source>
</evidence>
<feature type="domain" description="PI3K/PI4K catalytic" evidence="4">
    <location>
        <begin position="1778"/>
        <end position="2014"/>
    </location>
</feature>
<sequence length="2014" mass="231868">MHKILTLLLKLNILNYSNVQPLLNYYLKEGMAVNNYTLDTLIHVYDKYYSRICYVDKRLKLVTWMTQVRGSDVDNTLMRDFFMKLISNENFDLNEKDLQDNKDSLYDLLFNSIEKNILFTNFQYDLQEDKKIKKQTENSVFEINKDVNKMIINYLHERLTEISVLESKVEIAKHISLILLFYNSLLAYKIVTVDDFVSTDFYFCVTNALKNLFTNLTRTLRSDIQIPDKIALLKEIQVIFSLKLCSFINKIVRSCVEEDCFHSINEILKKTIVDDEDQEMYDEDIELGLPGLRHQCVYFLASYCSYGHNYTDEIVKCILDADIYNFNHSYDVECIFRCINMVIQFDEQNQYLDLVFELLQTMCRMLFRNSEASLELLKILLKLVDVIWLRENDVMRQNCIIMVKGYLNRCVKLFYPPHVAVLVYECVARIVQLDCEDTMDLNTSFRHIIKERLTDNILSIRTYCCYLVKYICSDMNEQDVEDIAEYLKDIFVVNKCGDNETILFQVSSNNEDILKDERLNRTLSVLHSFNALIQLKESMLHYVVLKIISTQIEKSLSCRVVKRVLNTITDKTANKCFDDYINVNMKNVLYFWFHQGKSIDGFPFQLLGYNNVEDIFSKQMKWLVASEILWCKDGFIEKSDAIGYLVANGTKRMEDIIEMCFCSIIILCLPYIVIEKYKLEDQKSTSFKAELECSSRMFQSTRKILKNDKWSNLFVENMGELILLGASHLCDFKEARKEFSEKLSLRSPTYTYSKTPLVILNILFKLWGNVVTENVLEYKTLNVHSFLTFVEHIPIGFQSDRVLFSFVCMSITNAIKASQTERELDIFVSALKIVLDLLATRPSETISSLRKSVISRAMSILSSNNVVSATSSSRNLHHCFIEDRSGDVVDYIDLVMLKQNEDSLTVTNSCNVNNMCRNLKINGFSEECSNSLVHRIINVLWTVLKTETDEKIQIEACSCLAEIATYDLKTLVTVPPASTDRVQELTPRQYFTYITLWSLSSALFDENPNLDDINKEMIQPLAPSSCEIFAEYTIDSSKFDLYNRLDSWVPKNSEQHLQWIARITTSLLDVIAGANNFAAAVSAVCGLKPNVCVKILPSVLGIILETKTDIHMQVISEQINHFFKFIWDMTFDDKLENTEDGTGTRLTSKLNYNHKTIIHYVLNVVDFIRLQAKHYKARRTRSETLNYLHLDYNKVAWAAALADLNLVAIYYGELWASAENNNVPPASPDATTNLDGGCGTAHLTSEEEKRKHLINTGQFADALLLHDIALSSAAMDHELQYGAVTSLHRSGMHHLALQYIKSCPDHEHLNDVKYDCLSYLGDWSEFVDTRELAERSKLTTNINSATRMFRYACLKDCLNIVPVGEFKQKLDIPLNQAKQTIARLCRSLNMENSQCFYKIIANLHLFRDIDKYFAVRCEKALLTQLIDDWRIENLPPYKDFKHLEALISQRKLGLSNHRVQLAQRLVSMVKKFQTSKEIILLESKIAWHKGHKDIALSLLHENVVNQSQNVKLTAMSLRQYGLWMAECKRENARDIIEKYLEKSLNALGDREHVQTRLKVYFDIAKFADAEYKQVVAYMNSTTFENKVKCTENMKGTAASLKSSHNALTKDEKRALLANNAFRELDEAEIENTRAEKLNFLKLALRMQMAWGSCCRRYLRGKRCAEEHPHHTLPILFNLKNSDKDQKCRNPNRSSVTPTGQEPRVFAAASLVAQLASEGLDRVVSHMEQLCDDIGKPLPIPRTEGISKLQDLNTIPVPTDTVAIRKDCDYSRLATFASFNTYYELVGGINFPKKISCLSSDGRKRILLIKGEDDLRQDAVMQQVFNIVNTLLQNDPDITPTAARHRLKECHDNRKSNKHKLMVFNEILRVFRPVLHYFFTEHYGDPVTWYERRLAYTRSVATSSMVGYIMGLGDRHVQNILIDKTTAQVIHIDFGIAFDQGKTLPTPETIPFRLTQDIIAGFGCCGVEGIFRRCSEKTLQLLRDNQETLLAILEVLLCDPLYLWIVPNAAASSKS</sequence>
<dbReference type="InterPro" id="IPR011009">
    <property type="entry name" value="Kinase-like_dom_sf"/>
</dbReference>
<organism evidence="5 6">
    <name type="scientific">Leptidea sinapis</name>
    <dbReference type="NCBI Taxonomy" id="189913"/>
    <lineage>
        <taxon>Eukaryota</taxon>
        <taxon>Metazoa</taxon>
        <taxon>Ecdysozoa</taxon>
        <taxon>Arthropoda</taxon>
        <taxon>Hexapoda</taxon>
        <taxon>Insecta</taxon>
        <taxon>Pterygota</taxon>
        <taxon>Neoptera</taxon>
        <taxon>Endopterygota</taxon>
        <taxon>Lepidoptera</taxon>
        <taxon>Glossata</taxon>
        <taxon>Ditrysia</taxon>
        <taxon>Papilionoidea</taxon>
        <taxon>Pieridae</taxon>
        <taxon>Dismorphiinae</taxon>
        <taxon>Leptidea</taxon>
    </lineage>
</organism>
<dbReference type="Gene3D" id="3.30.1010.10">
    <property type="entry name" value="Phosphatidylinositol 3-kinase Catalytic Subunit, Chain A, domain 4"/>
    <property type="match status" value="1"/>
</dbReference>
<reference evidence="5 6" key="1">
    <citation type="submission" date="2017-07" db="EMBL/GenBank/DDBJ databases">
        <authorList>
            <person name="Talla V."/>
            <person name="Backstrom N."/>
        </authorList>
    </citation>
    <scope>NUCLEOTIDE SEQUENCE [LARGE SCALE GENOMIC DNA]</scope>
</reference>